<organism evidence="2">
    <name type="scientific">Eutreptiella gymnastica</name>
    <dbReference type="NCBI Taxonomy" id="73025"/>
    <lineage>
        <taxon>Eukaryota</taxon>
        <taxon>Discoba</taxon>
        <taxon>Euglenozoa</taxon>
        <taxon>Euglenida</taxon>
        <taxon>Spirocuta</taxon>
        <taxon>Euglenophyceae</taxon>
        <taxon>Eutreptiales</taxon>
        <taxon>Eutreptiaceae</taxon>
        <taxon>Eutreptiella</taxon>
    </lineage>
</organism>
<accession>A0A7S1N641</accession>
<evidence type="ECO:0000259" key="1">
    <source>
        <dbReference type="PROSITE" id="PS50878"/>
    </source>
</evidence>
<evidence type="ECO:0000313" key="2">
    <source>
        <dbReference type="EMBL" id="CAD8998522.1"/>
    </source>
</evidence>
<name>A0A7S1N641_9EUGL</name>
<protein>
    <recommendedName>
        <fullName evidence="1">Reverse transcriptase domain-containing protein</fullName>
    </recommendedName>
</protein>
<sequence length="124" mass="13935">MAINGDDMASLHTFADDLAIHSSHLATLTKALKVMVAEAVPYGLVINMKKSELHAWGAASQATITFPHNQKRYHLSSLEKEGRHHCYYKYLGVFFFTNFSANIIKGHFLSIIDSYFSSILDPRC</sequence>
<gene>
    <name evidence="2" type="ORF">EGYM00392_LOCUS9592</name>
</gene>
<proteinExistence type="predicted"/>
<dbReference type="PROSITE" id="PS50878">
    <property type="entry name" value="RT_POL"/>
    <property type="match status" value="1"/>
</dbReference>
<reference evidence="2" key="1">
    <citation type="submission" date="2021-01" db="EMBL/GenBank/DDBJ databases">
        <authorList>
            <person name="Corre E."/>
            <person name="Pelletier E."/>
            <person name="Niang G."/>
            <person name="Scheremetjew M."/>
            <person name="Finn R."/>
            <person name="Kale V."/>
            <person name="Holt S."/>
            <person name="Cochrane G."/>
            <person name="Meng A."/>
            <person name="Brown T."/>
            <person name="Cohen L."/>
        </authorList>
    </citation>
    <scope>NUCLEOTIDE SEQUENCE</scope>
    <source>
        <strain evidence="2">NIES-381</strain>
    </source>
</reference>
<feature type="domain" description="Reverse transcriptase" evidence="1">
    <location>
        <begin position="1"/>
        <end position="95"/>
    </location>
</feature>
<dbReference type="AlphaFoldDB" id="A0A7S1N641"/>
<dbReference type="EMBL" id="HBGA01025825">
    <property type="protein sequence ID" value="CAD8998522.1"/>
    <property type="molecule type" value="Transcribed_RNA"/>
</dbReference>
<dbReference type="InterPro" id="IPR000477">
    <property type="entry name" value="RT_dom"/>
</dbReference>